<organism evidence="5 6">
    <name type="scientific">Aegilops tauschii subsp. strangulata</name>
    <name type="common">Goatgrass</name>
    <dbReference type="NCBI Taxonomy" id="200361"/>
    <lineage>
        <taxon>Eukaryota</taxon>
        <taxon>Viridiplantae</taxon>
        <taxon>Streptophyta</taxon>
        <taxon>Embryophyta</taxon>
        <taxon>Tracheophyta</taxon>
        <taxon>Spermatophyta</taxon>
        <taxon>Magnoliopsida</taxon>
        <taxon>Liliopsida</taxon>
        <taxon>Poales</taxon>
        <taxon>Poaceae</taxon>
        <taxon>BOP clade</taxon>
        <taxon>Pooideae</taxon>
        <taxon>Triticodae</taxon>
        <taxon>Triticeae</taxon>
        <taxon>Triticinae</taxon>
        <taxon>Aegilops</taxon>
    </lineage>
</organism>
<name>A0A453P0L6_AEGTS</name>
<feature type="signal peptide" evidence="4">
    <location>
        <begin position="1"/>
        <end position="23"/>
    </location>
</feature>
<evidence type="ECO:0000313" key="5">
    <source>
        <dbReference type="EnsemblPlants" id="AET6Gv20560700.2"/>
    </source>
</evidence>
<comment type="similarity">
    <text evidence="1">Belongs to the 'GDSL' lipolytic enzyme family.</text>
</comment>
<dbReference type="Gene3D" id="3.40.50.1110">
    <property type="entry name" value="SGNH hydrolase"/>
    <property type="match status" value="1"/>
</dbReference>
<reference evidence="5" key="5">
    <citation type="journal article" date="2021" name="G3 (Bethesda)">
        <title>Aegilops tauschii genome assembly Aet v5.0 features greater sequence contiguity and improved annotation.</title>
        <authorList>
            <person name="Wang L."/>
            <person name="Zhu T."/>
            <person name="Rodriguez J.C."/>
            <person name="Deal K.R."/>
            <person name="Dubcovsky J."/>
            <person name="McGuire P.E."/>
            <person name="Lux T."/>
            <person name="Spannagl M."/>
            <person name="Mayer K.F.X."/>
            <person name="Baldrich P."/>
            <person name="Meyers B.C."/>
            <person name="Huo N."/>
            <person name="Gu Y.Q."/>
            <person name="Zhou H."/>
            <person name="Devos K.M."/>
            <person name="Bennetzen J.L."/>
            <person name="Unver T."/>
            <person name="Budak H."/>
            <person name="Gulick P.J."/>
            <person name="Galiba G."/>
            <person name="Kalapos B."/>
            <person name="Nelson D.R."/>
            <person name="Li P."/>
            <person name="You F.M."/>
            <person name="Luo M.C."/>
            <person name="Dvorak J."/>
        </authorList>
    </citation>
    <scope>NUCLEOTIDE SEQUENCE [LARGE SCALE GENOMIC DNA]</scope>
    <source>
        <strain evidence="5">cv. AL8/78</strain>
    </source>
</reference>
<feature type="region of interest" description="Disordered" evidence="3">
    <location>
        <begin position="240"/>
        <end position="282"/>
    </location>
</feature>
<reference evidence="6" key="1">
    <citation type="journal article" date="2014" name="Science">
        <title>Ancient hybridizations among the ancestral genomes of bread wheat.</title>
        <authorList>
            <consortium name="International Wheat Genome Sequencing Consortium,"/>
            <person name="Marcussen T."/>
            <person name="Sandve S.R."/>
            <person name="Heier L."/>
            <person name="Spannagl M."/>
            <person name="Pfeifer M."/>
            <person name="Jakobsen K.S."/>
            <person name="Wulff B.B."/>
            <person name="Steuernagel B."/>
            <person name="Mayer K.F."/>
            <person name="Olsen O.A."/>
        </authorList>
    </citation>
    <scope>NUCLEOTIDE SEQUENCE [LARGE SCALE GENOMIC DNA]</scope>
    <source>
        <strain evidence="6">cv. AL8/78</strain>
    </source>
</reference>
<dbReference type="GO" id="GO:0016788">
    <property type="term" value="F:hydrolase activity, acting on ester bonds"/>
    <property type="evidence" value="ECO:0007669"/>
    <property type="project" value="InterPro"/>
</dbReference>
<reference evidence="5" key="3">
    <citation type="journal article" date="2017" name="Nature">
        <title>Genome sequence of the progenitor of the wheat D genome Aegilops tauschii.</title>
        <authorList>
            <person name="Luo M.C."/>
            <person name="Gu Y.Q."/>
            <person name="Puiu D."/>
            <person name="Wang H."/>
            <person name="Twardziok S.O."/>
            <person name="Deal K.R."/>
            <person name="Huo N."/>
            <person name="Zhu T."/>
            <person name="Wang L."/>
            <person name="Wang Y."/>
            <person name="McGuire P.E."/>
            <person name="Liu S."/>
            <person name="Long H."/>
            <person name="Ramasamy R.K."/>
            <person name="Rodriguez J.C."/>
            <person name="Van S.L."/>
            <person name="Yuan L."/>
            <person name="Wang Z."/>
            <person name="Xia Z."/>
            <person name="Xiao L."/>
            <person name="Anderson O.D."/>
            <person name="Ouyang S."/>
            <person name="Liang Y."/>
            <person name="Zimin A.V."/>
            <person name="Pertea G."/>
            <person name="Qi P."/>
            <person name="Bennetzen J.L."/>
            <person name="Dai X."/>
            <person name="Dawson M.W."/>
            <person name="Muller H.G."/>
            <person name="Kugler K."/>
            <person name="Rivarola-Duarte L."/>
            <person name="Spannagl M."/>
            <person name="Mayer K.F.X."/>
            <person name="Lu F.H."/>
            <person name="Bevan M.W."/>
            <person name="Leroy P."/>
            <person name="Li P."/>
            <person name="You F.M."/>
            <person name="Sun Q."/>
            <person name="Liu Z."/>
            <person name="Lyons E."/>
            <person name="Wicker T."/>
            <person name="Salzberg S.L."/>
            <person name="Devos K.M."/>
            <person name="Dvorak J."/>
        </authorList>
    </citation>
    <scope>NUCLEOTIDE SEQUENCE [LARGE SCALE GENOMIC DNA]</scope>
    <source>
        <strain evidence="5">cv. AL8/78</strain>
    </source>
</reference>
<feature type="compositionally biased region" description="Basic and acidic residues" evidence="3">
    <location>
        <begin position="307"/>
        <end position="318"/>
    </location>
</feature>
<feature type="chain" id="PRO_5019251253" description="GDSL esterase/lipase" evidence="4">
    <location>
        <begin position="24"/>
        <end position="349"/>
    </location>
</feature>
<dbReference type="InterPro" id="IPR001087">
    <property type="entry name" value="GDSL"/>
</dbReference>
<accession>A0A453P0L6</accession>
<keyword evidence="4" id="KW-0732">Signal</keyword>
<dbReference type="Pfam" id="PF00657">
    <property type="entry name" value="Lipase_GDSL"/>
    <property type="match status" value="1"/>
</dbReference>
<protein>
    <recommendedName>
        <fullName evidence="7">GDSL esterase/lipase</fullName>
    </recommendedName>
</protein>
<reference evidence="6" key="2">
    <citation type="journal article" date="2017" name="Nat. Plants">
        <title>The Aegilops tauschii genome reveals multiple impacts of transposons.</title>
        <authorList>
            <person name="Zhao G."/>
            <person name="Zou C."/>
            <person name="Li K."/>
            <person name="Wang K."/>
            <person name="Li T."/>
            <person name="Gao L."/>
            <person name="Zhang X."/>
            <person name="Wang H."/>
            <person name="Yang Z."/>
            <person name="Liu X."/>
            <person name="Jiang W."/>
            <person name="Mao L."/>
            <person name="Kong X."/>
            <person name="Jiao Y."/>
            <person name="Jia J."/>
        </authorList>
    </citation>
    <scope>NUCLEOTIDE SEQUENCE [LARGE SCALE GENOMIC DNA]</scope>
    <source>
        <strain evidence="6">cv. AL8/78</strain>
    </source>
</reference>
<evidence type="ECO:0000256" key="2">
    <source>
        <dbReference type="ARBA" id="ARBA00023180"/>
    </source>
</evidence>
<keyword evidence="2" id="KW-0325">Glycoprotein</keyword>
<reference evidence="5" key="4">
    <citation type="submission" date="2019-03" db="UniProtKB">
        <authorList>
            <consortium name="EnsemblPlants"/>
        </authorList>
    </citation>
    <scope>IDENTIFICATION</scope>
</reference>
<dbReference type="EnsemblPlants" id="AET6Gv20560700.2">
    <property type="protein sequence ID" value="AET6Gv20560700.2"/>
    <property type="gene ID" value="AET6Gv20560700"/>
</dbReference>
<dbReference type="PANTHER" id="PTHR22835:SF666">
    <property type="entry name" value="OS02G0608801 PROTEIN"/>
    <property type="match status" value="1"/>
</dbReference>
<dbReference type="AlphaFoldDB" id="A0A453P0L6"/>
<evidence type="ECO:0000256" key="4">
    <source>
        <dbReference type="SAM" id="SignalP"/>
    </source>
</evidence>
<dbReference type="PANTHER" id="PTHR22835">
    <property type="entry name" value="ZINC FINGER FYVE DOMAIN CONTAINING PROTEIN"/>
    <property type="match status" value="1"/>
</dbReference>
<evidence type="ECO:0000313" key="6">
    <source>
        <dbReference type="Proteomes" id="UP000015105"/>
    </source>
</evidence>
<evidence type="ECO:0008006" key="7">
    <source>
        <dbReference type="Google" id="ProtNLM"/>
    </source>
</evidence>
<evidence type="ECO:0000256" key="3">
    <source>
        <dbReference type="SAM" id="MobiDB-lite"/>
    </source>
</evidence>
<dbReference type="Proteomes" id="UP000015105">
    <property type="component" value="Chromosome 6D"/>
</dbReference>
<proteinExistence type="inferred from homology"/>
<feature type="compositionally biased region" description="Low complexity" evidence="3">
    <location>
        <begin position="271"/>
        <end position="282"/>
    </location>
</feature>
<dbReference type="Gramene" id="AET6Gv20560700.2">
    <property type="protein sequence ID" value="AET6Gv20560700.2"/>
    <property type="gene ID" value="AET6Gv20560700"/>
</dbReference>
<keyword evidence="6" id="KW-1185">Reference proteome</keyword>
<evidence type="ECO:0000256" key="1">
    <source>
        <dbReference type="ARBA" id="ARBA00008668"/>
    </source>
</evidence>
<dbReference type="InterPro" id="IPR036514">
    <property type="entry name" value="SGNH_hydro_sf"/>
</dbReference>
<feature type="region of interest" description="Disordered" evidence="3">
    <location>
        <begin position="307"/>
        <end position="349"/>
    </location>
</feature>
<sequence length="349" mass="36973">DQMASPALLRYLVVLLLLVGCPGWPVPPSPASSSSPPRTVDGITAIYNFGDSISDTGNFIREGAVGLMEHTGKLPYGSAIGGPTGRCSDGYLMIDFLAQDLGLPLLSPYLDTGADFTHGVNFAVTGATALDTAALARIGVNMTHTNSSLAVQLQRFKDFMASAAKTPWEVREKLASSLVMVGEIGGNDYNYAFGMNSPQPNGGLNNIGRMITGAVESLALVPLVVKSITGAAKELLDMGLPRGRERDGPGGVRRQRLPHRAQPLRTDAQRAAAAGHPGAAPALPVRDHRLRRLLLGLRADAEGRVQDGLRRGGRDQGVLRRGRRRVQLRHGQDLRSAGDGGVREAGRAP</sequence>